<dbReference type="OrthoDB" id="225507at2157"/>
<organism evidence="2 3">
    <name type="scientific">Haloterrigena salifodinae</name>
    <dbReference type="NCBI Taxonomy" id="2675099"/>
    <lineage>
        <taxon>Archaea</taxon>
        <taxon>Methanobacteriati</taxon>
        <taxon>Methanobacteriota</taxon>
        <taxon>Stenosarchaea group</taxon>
        <taxon>Halobacteria</taxon>
        <taxon>Halobacteriales</taxon>
        <taxon>Natrialbaceae</taxon>
        <taxon>Haloterrigena</taxon>
    </lineage>
</organism>
<keyword evidence="3" id="KW-1185">Reference proteome</keyword>
<feature type="coiled-coil region" evidence="1">
    <location>
        <begin position="36"/>
        <end position="63"/>
    </location>
</feature>
<dbReference type="RefSeq" id="WP_204748926.1">
    <property type="nucleotide sequence ID" value="NZ_CP069188.1"/>
</dbReference>
<dbReference type="GeneID" id="62874989"/>
<dbReference type="KEGG" id="hsal:JMJ58_07655"/>
<gene>
    <name evidence="2" type="ORF">JMJ58_07655</name>
</gene>
<proteinExistence type="predicted"/>
<name>A0A8T8E569_9EURY</name>
<evidence type="ECO:0000313" key="3">
    <source>
        <dbReference type="Proteomes" id="UP000637819"/>
    </source>
</evidence>
<dbReference type="AlphaFoldDB" id="A0A8T8E569"/>
<keyword evidence="1" id="KW-0175">Coiled coil</keyword>
<protein>
    <submittedName>
        <fullName evidence="2">Uncharacterized protein</fullName>
    </submittedName>
</protein>
<dbReference type="EMBL" id="CP069188">
    <property type="protein sequence ID" value="QRV16733.1"/>
    <property type="molecule type" value="Genomic_DNA"/>
</dbReference>
<evidence type="ECO:0000313" key="2">
    <source>
        <dbReference type="EMBL" id="QRV16733.1"/>
    </source>
</evidence>
<dbReference type="Proteomes" id="UP000637819">
    <property type="component" value="Chromosome"/>
</dbReference>
<accession>A0A8T8E569</accession>
<evidence type="ECO:0000256" key="1">
    <source>
        <dbReference type="SAM" id="Coils"/>
    </source>
</evidence>
<reference evidence="2 3" key="1">
    <citation type="submission" date="2021-01" db="EMBL/GenBank/DDBJ databases">
        <title>Genome Sequence and Methylation Pattern of Haloterrigena salifodinae BOL5-1, An Extremely Halophilic Archaeon from a Bolivian Salt Mine.</title>
        <authorList>
            <person name="DasSarma P."/>
            <person name="Anton B.P."/>
            <person name="DasSarma S.L."/>
            <person name="von Ehrenheim H.A.L."/>
            <person name="Martinez F.L."/>
            <person name="Guzman D."/>
            <person name="Roberts R.J."/>
            <person name="DasSarma S."/>
        </authorList>
    </citation>
    <scope>NUCLEOTIDE SEQUENCE [LARGE SCALE GENOMIC DNA]</scope>
    <source>
        <strain evidence="2 3">BOL5-1</strain>
    </source>
</reference>
<sequence length="174" mass="20217">MGILDDIFGNSRVETESRTAQHERFPEDTYGPTYPVALHQDELEALKELVEEETSRSTAIEQEPLLNEGMDDQLRVKSSAEELSPFIRELIETWEDQMDADPSAVWWPVAVEWQFETYLQYCELRDEQDEDAFEFPANIDQVRTLFDRCLAAQENDAKLAITQKENIPDEEPDE</sequence>